<keyword evidence="1" id="KW-1133">Transmembrane helix</keyword>
<gene>
    <name evidence="2" type="ORF">DW079_10605</name>
</gene>
<evidence type="ECO:0000256" key="1">
    <source>
        <dbReference type="SAM" id="Phobius"/>
    </source>
</evidence>
<dbReference type="EMBL" id="QRNB01000057">
    <property type="protein sequence ID" value="RHK09350.1"/>
    <property type="molecule type" value="Genomic_DNA"/>
</dbReference>
<keyword evidence="1" id="KW-0812">Transmembrane</keyword>
<keyword evidence="1" id="KW-0472">Membrane</keyword>
<evidence type="ECO:0000313" key="3">
    <source>
        <dbReference type="Proteomes" id="UP000286211"/>
    </source>
</evidence>
<feature type="transmembrane region" description="Helical" evidence="1">
    <location>
        <begin position="61"/>
        <end position="80"/>
    </location>
</feature>
<name>A0A3R6FBQ6_9BACT</name>
<accession>A0A3R6FBQ6</accession>
<proteinExistence type="predicted"/>
<comment type="caution">
    <text evidence="2">The sequence shown here is derived from an EMBL/GenBank/DDBJ whole genome shotgun (WGS) entry which is preliminary data.</text>
</comment>
<organism evidence="2 3">
    <name type="scientific">Segatella copri</name>
    <dbReference type="NCBI Taxonomy" id="165179"/>
    <lineage>
        <taxon>Bacteria</taxon>
        <taxon>Pseudomonadati</taxon>
        <taxon>Bacteroidota</taxon>
        <taxon>Bacteroidia</taxon>
        <taxon>Bacteroidales</taxon>
        <taxon>Prevotellaceae</taxon>
        <taxon>Segatella</taxon>
    </lineage>
</organism>
<dbReference type="AlphaFoldDB" id="A0A3R6FBQ6"/>
<reference evidence="2 3" key="1">
    <citation type="submission" date="2018-08" db="EMBL/GenBank/DDBJ databases">
        <title>A genome reference for cultivated species of the human gut microbiota.</title>
        <authorList>
            <person name="Zou Y."/>
            <person name="Xue W."/>
            <person name="Luo G."/>
        </authorList>
    </citation>
    <scope>NUCLEOTIDE SEQUENCE [LARGE SCALE GENOMIC DNA]</scope>
    <source>
        <strain evidence="2 3">AF46-2NS</strain>
    </source>
</reference>
<evidence type="ECO:0000313" key="2">
    <source>
        <dbReference type="EMBL" id="RHK09350.1"/>
    </source>
</evidence>
<protein>
    <submittedName>
        <fullName evidence="2">Uncharacterized protein</fullName>
    </submittedName>
</protein>
<sequence length="81" mass="9657">MIRAAKWPLDILPAKLIKIIKKRKEIKNNSSKMITKSTFLRTQNIKSVYLYLKSINEPENSLMPLLIYLFTFLPFYLFTFK</sequence>
<dbReference type="Proteomes" id="UP000286211">
    <property type="component" value="Unassembled WGS sequence"/>
</dbReference>